<dbReference type="InterPro" id="IPR027417">
    <property type="entry name" value="P-loop_NTPase"/>
</dbReference>
<dbReference type="EMBL" id="CP019454">
    <property type="protein sequence ID" value="AUW92660.1"/>
    <property type="molecule type" value="Genomic_DNA"/>
</dbReference>
<dbReference type="InterPro" id="IPR003593">
    <property type="entry name" value="AAA+_ATPase"/>
</dbReference>
<protein>
    <submittedName>
        <fullName evidence="2">AAA family ATPase</fullName>
    </submittedName>
</protein>
<dbReference type="Gene3D" id="3.40.50.300">
    <property type="entry name" value="P-loop containing nucleotide triphosphate hydrolases"/>
    <property type="match status" value="1"/>
</dbReference>
<sequence>MMWWEYFGAQQAPFGRNLSAETLYLSPPLAECQARLHAVIRDRGVLAVTGESGAGKTTALRATVAALPPSQFLPLYLPVQEDWTPRVMYRAVAYELGLLPSGQALETERTVRQTLWALATQQNRLPLLLLDEAHLCSPHLLQSLRQLLNFSMDSTAPLVLILAGHTELRRKLSLRPLEALRQRITVAYHVRALTAEETIVYVTHHLHQVAIDRPVFTDSALQAGVEWSQGLPRRINTWATACLLAAYSGQHPVIDDEVVATAQAELQWAGAL</sequence>
<organism evidence="2 4">
    <name type="scientific">Sulfobacillus thermotolerans</name>
    <dbReference type="NCBI Taxonomy" id="338644"/>
    <lineage>
        <taxon>Bacteria</taxon>
        <taxon>Bacillati</taxon>
        <taxon>Bacillota</taxon>
        <taxon>Clostridia</taxon>
        <taxon>Eubacteriales</taxon>
        <taxon>Clostridiales Family XVII. Incertae Sedis</taxon>
        <taxon>Sulfobacillus</taxon>
    </lineage>
</organism>
<accession>A0ABM6RMS5</accession>
<dbReference type="PANTHER" id="PTHR35894">
    <property type="entry name" value="GENERAL SECRETION PATHWAY PROTEIN A-RELATED"/>
    <property type="match status" value="1"/>
</dbReference>
<evidence type="ECO:0000313" key="2">
    <source>
        <dbReference type="EMBL" id="AUW92660.1"/>
    </source>
</evidence>
<dbReference type="EMBL" id="CP019454">
    <property type="protein sequence ID" value="AUW93596.1"/>
    <property type="molecule type" value="Genomic_DNA"/>
</dbReference>
<dbReference type="Proteomes" id="UP000325292">
    <property type="component" value="Chromosome"/>
</dbReference>
<dbReference type="SUPFAM" id="SSF52540">
    <property type="entry name" value="P-loop containing nucleoside triphosphate hydrolases"/>
    <property type="match status" value="1"/>
</dbReference>
<evidence type="ECO:0000313" key="3">
    <source>
        <dbReference type="EMBL" id="AUW93596.1"/>
    </source>
</evidence>
<evidence type="ECO:0000313" key="4">
    <source>
        <dbReference type="Proteomes" id="UP000325292"/>
    </source>
</evidence>
<evidence type="ECO:0000259" key="1">
    <source>
        <dbReference type="SMART" id="SM00382"/>
    </source>
</evidence>
<keyword evidence="4" id="KW-1185">Reference proteome</keyword>
<dbReference type="InterPro" id="IPR052026">
    <property type="entry name" value="ExeA_AAA_ATPase_DNA-bind"/>
</dbReference>
<gene>
    <name evidence="2" type="ORF">BXT84_00735</name>
    <name evidence="3" type="ORF">BXT84_06275</name>
</gene>
<dbReference type="Pfam" id="PF13401">
    <property type="entry name" value="AAA_22"/>
    <property type="match status" value="1"/>
</dbReference>
<dbReference type="SMART" id="SM00382">
    <property type="entry name" value="AAA"/>
    <property type="match status" value="1"/>
</dbReference>
<dbReference type="PANTHER" id="PTHR35894:SF1">
    <property type="entry name" value="PHOSPHORIBULOKINASE _ URIDINE KINASE FAMILY"/>
    <property type="match status" value="1"/>
</dbReference>
<dbReference type="InterPro" id="IPR049945">
    <property type="entry name" value="AAA_22"/>
</dbReference>
<feature type="domain" description="AAA+ ATPase" evidence="1">
    <location>
        <begin position="42"/>
        <end position="194"/>
    </location>
</feature>
<proteinExistence type="predicted"/>
<reference evidence="2 4" key="1">
    <citation type="journal article" date="2019" name="Sci. Rep.">
        <title>Sulfobacillus thermotolerans: new insights into resistance and metabolic capacities of acidophilic chemolithotrophs.</title>
        <authorList>
            <person name="Panyushkina A.E."/>
            <person name="Babenko V.V."/>
            <person name="Nikitina A.S."/>
            <person name="Selezneva O.V."/>
            <person name="Tsaplina I.A."/>
            <person name="Letarova M.A."/>
            <person name="Kostryukova E.S."/>
            <person name="Letarov A.V."/>
        </authorList>
    </citation>
    <scope>NUCLEOTIDE SEQUENCE [LARGE SCALE GENOMIC DNA]</scope>
    <source>
        <strain evidence="2 4">Kr1</strain>
    </source>
</reference>
<name>A0ABM6RMS5_9FIRM</name>